<dbReference type="InterPro" id="IPR013108">
    <property type="entry name" value="Amidohydro_3"/>
</dbReference>
<comment type="caution">
    <text evidence="2">The sequence shown here is derived from an EMBL/GenBank/DDBJ whole genome shotgun (WGS) entry which is preliminary data.</text>
</comment>
<dbReference type="Pfam" id="PF07969">
    <property type="entry name" value="Amidohydro_3"/>
    <property type="match status" value="1"/>
</dbReference>
<feature type="domain" description="Amidohydrolase 3" evidence="1">
    <location>
        <begin position="6"/>
        <end position="89"/>
    </location>
</feature>
<dbReference type="Proteomes" id="UP000050874">
    <property type="component" value="Unassembled WGS sequence"/>
</dbReference>
<accession>A0A0R2PMC6</accession>
<dbReference type="GO" id="GO:0016810">
    <property type="term" value="F:hydrolase activity, acting on carbon-nitrogen (but not peptide) bonds"/>
    <property type="evidence" value="ECO:0007669"/>
    <property type="project" value="InterPro"/>
</dbReference>
<dbReference type="PANTHER" id="PTHR22642:SF2">
    <property type="entry name" value="PROTEIN LONG AFTER FAR-RED 3"/>
    <property type="match status" value="1"/>
</dbReference>
<evidence type="ECO:0000313" key="3">
    <source>
        <dbReference type="Proteomes" id="UP000050874"/>
    </source>
</evidence>
<dbReference type="PANTHER" id="PTHR22642">
    <property type="entry name" value="IMIDAZOLONEPROPIONASE"/>
    <property type="match status" value="1"/>
</dbReference>
<reference evidence="3" key="1">
    <citation type="submission" date="2015-10" db="EMBL/GenBank/DDBJ databases">
        <title>Metagenome-Assembled Genomes uncover a global brackish microbiome.</title>
        <authorList>
            <person name="Hugerth L.W."/>
            <person name="Larsson J."/>
            <person name="Alneberg J."/>
            <person name="Lindh M.V."/>
            <person name="Legrand C."/>
            <person name="Pinhassi J."/>
            <person name="Andersson A."/>
        </authorList>
    </citation>
    <scope>NUCLEOTIDE SEQUENCE [LARGE SCALE GENOMIC DNA]</scope>
</reference>
<dbReference type="AlphaFoldDB" id="A0A0R2PMC6"/>
<dbReference type="EMBL" id="LIAV01000233">
    <property type="protein sequence ID" value="KRO39208.1"/>
    <property type="molecule type" value="Genomic_DNA"/>
</dbReference>
<dbReference type="SUPFAM" id="SSF51338">
    <property type="entry name" value="Composite domain of metallo-dependent hydrolases"/>
    <property type="match status" value="1"/>
</dbReference>
<dbReference type="InterPro" id="IPR011059">
    <property type="entry name" value="Metal-dep_hydrolase_composite"/>
</dbReference>
<evidence type="ECO:0000259" key="1">
    <source>
        <dbReference type="Pfam" id="PF07969"/>
    </source>
</evidence>
<dbReference type="Gene3D" id="3.20.20.140">
    <property type="entry name" value="Metal-dependent hydrolases"/>
    <property type="match status" value="1"/>
</dbReference>
<proteinExistence type="predicted"/>
<dbReference type="Gene3D" id="2.30.40.10">
    <property type="entry name" value="Urease, subunit C, domain 1"/>
    <property type="match status" value="1"/>
</dbReference>
<sequence>MIRLLWSTTNRLTRSGKVLGEDQKISTYNALKAMTINAAYQHFEEKDKGTIEVGKLADLVVLSVDPLSIQIESLLDIKIISTFSHGKEIFSSSQ</sequence>
<gene>
    <name evidence="2" type="ORF">ABR63_07225</name>
</gene>
<evidence type="ECO:0000313" key="2">
    <source>
        <dbReference type="EMBL" id="KRO39208.1"/>
    </source>
</evidence>
<name>A0A0R2PMC6_9GAMM</name>
<organism evidence="2 3">
    <name type="scientific">SAR86 cluster bacterium BACL1 MAG-120920-bin57</name>
    <dbReference type="NCBI Taxonomy" id="1655571"/>
    <lineage>
        <taxon>Bacteria</taxon>
        <taxon>Pseudomonadati</taxon>
        <taxon>Pseudomonadota</taxon>
        <taxon>Gammaproteobacteria</taxon>
        <taxon>SAR86 cluster</taxon>
    </lineage>
</organism>
<protein>
    <recommendedName>
        <fullName evidence="1">Amidohydrolase 3 domain-containing protein</fullName>
    </recommendedName>
</protein>